<dbReference type="RefSeq" id="WP_145776442.1">
    <property type="nucleotide sequence ID" value="NZ_BAAATQ010000123.1"/>
</dbReference>
<dbReference type="InterPro" id="IPR032903">
    <property type="entry name" value="FDC-like"/>
</dbReference>
<keyword evidence="1" id="KW-0288">FMN</keyword>
<comment type="cofactor">
    <cofactor evidence="1">
        <name>K(+)</name>
        <dbReference type="ChEBI" id="CHEBI:29103"/>
    </cofactor>
    <text evidence="1">Binds 1 K(+) per subunit.</text>
</comment>
<dbReference type="Gene3D" id="3.40.1670.10">
    <property type="entry name" value="UbiD C-terminal domain-like"/>
    <property type="match status" value="1"/>
</dbReference>
<evidence type="ECO:0000259" key="2">
    <source>
        <dbReference type="Pfam" id="PF01977"/>
    </source>
</evidence>
<dbReference type="GO" id="GO:0034941">
    <property type="term" value="F:pyrrole-2-carboxylate decarboxylase activity"/>
    <property type="evidence" value="ECO:0007669"/>
    <property type="project" value="UniProtKB-EC"/>
</dbReference>
<dbReference type="InterPro" id="IPR048304">
    <property type="entry name" value="UbiD_Rift_dom"/>
</dbReference>
<comment type="cofactor">
    <cofactor evidence="1">
        <name>Mn(2+)</name>
        <dbReference type="ChEBI" id="CHEBI:29035"/>
    </cofactor>
    <text evidence="1">Binds 1 Mn(2+) per subunit.</text>
</comment>
<keyword evidence="1" id="KW-0285">Flavoprotein</keyword>
<dbReference type="SUPFAM" id="SSF50475">
    <property type="entry name" value="FMN-binding split barrel"/>
    <property type="match status" value="1"/>
</dbReference>
<dbReference type="HAMAP" id="MF_01983">
    <property type="entry name" value="UbiD_FDC"/>
    <property type="match status" value="1"/>
</dbReference>
<feature type="binding site" evidence="1">
    <location>
        <position position="171"/>
    </location>
    <ligand>
        <name>K(+)</name>
        <dbReference type="ChEBI" id="CHEBI:29103"/>
    </ligand>
</feature>
<dbReference type="Pfam" id="PF20695">
    <property type="entry name" value="UbiD_N"/>
    <property type="match status" value="1"/>
</dbReference>
<keyword evidence="6" id="KW-1185">Reference proteome</keyword>
<dbReference type="InterPro" id="IPR049383">
    <property type="entry name" value="UbiD-like_N"/>
</dbReference>
<comment type="caution">
    <text evidence="5">The sequence shown here is derived from an EMBL/GenBank/DDBJ whole genome shotgun (WGS) entry which is preliminary data.</text>
</comment>
<keyword evidence="1" id="KW-0464">Manganese</keyword>
<keyword evidence="1" id="KW-0630">Potassium</keyword>
<feature type="binding site" evidence="1">
    <location>
        <position position="193"/>
    </location>
    <ligand>
        <name>prenylated FMN</name>
        <dbReference type="ChEBI" id="CHEBI:87746"/>
    </ligand>
</feature>
<feature type="binding site" evidence="1">
    <location>
        <position position="192"/>
    </location>
    <ligand>
        <name>prenylated FMN</name>
        <dbReference type="ChEBI" id="CHEBI:87746"/>
    </ligand>
</feature>
<dbReference type="Pfam" id="PF01977">
    <property type="entry name" value="UbiD"/>
    <property type="match status" value="1"/>
</dbReference>
<reference evidence="5 6" key="1">
    <citation type="submission" date="2019-07" db="EMBL/GenBank/DDBJ databases">
        <title>R&amp;d 2014.</title>
        <authorList>
            <person name="Klenk H.-P."/>
        </authorList>
    </citation>
    <scope>NUCLEOTIDE SEQUENCE [LARGE SCALE GENOMIC DNA]</scope>
    <source>
        <strain evidence="5 6">DSM 43868</strain>
    </source>
</reference>
<feature type="domain" description="3-octaprenyl-4-hydroxybenzoate carboxy-lyase-like N-terminal" evidence="3">
    <location>
        <begin position="18"/>
        <end position="104"/>
    </location>
</feature>
<feature type="binding site" evidence="1">
    <location>
        <position position="175"/>
    </location>
    <ligand>
        <name>prenylated FMN</name>
        <dbReference type="ChEBI" id="CHEBI:87746"/>
    </ligand>
</feature>
<comment type="cofactor">
    <cofactor evidence="1">
        <name>prenylated FMN</name>
        <dbReference type="ChEBI" id="CHEBI:87746"/>
    </cofactor>
    <text evidence="1">Binds 1 prenylated FMN per subunit.</text>
</comment>
<gene>
    <name evidence="5" type="ORF">JD77_05078</name>
</gene>
<dbReference type="GO" id="GO:0046872">
    <property type="term" value="F:metal ion binding"/>
    <property type="evidence" value="ECO:0007669"/>
    <property type="project" value="UniProtKB-KW"/>
</dbReference>
<dbReference type="PANTHER" id="PTHR30108:SF17">
    <property type="entry name" value="FERULIC ACID DECARBOXYLASE 1"/>
    <property type="match status" value="1"/>
</dbReference>
<dbReference type="EMBL" id="VLKE01000001">
    <property type="protein sequence ID" value="TWH70059.1"/>
    <property type="molecule type" value="Genomic_DNA"/>
</dbReference>
<dbReference type="Pfam" id="PF20696">
    <property type="entry name" value="UbiD_C"/>
    <property type="match status" value="1"/>
</dbReference>
<feature type="binding site" evidence="1">
    <location>
        <position position="234"/>
    </location>
    <ligand>
        <name>Mn(2+)</name>
        <dbReference type="ChEBI" id="CHEBI:29035"/>
    </ligand>
</feature>
<sequence>MHTNSSQTGRPRSLREYLSRLDEIGDLRRIDWEVDTAYEIGAITRHSSEVCAPAPLFTNIRGYSGYRVVGAPLAYSSSAKARMARVAIALGLAPTTPGGQIVEELAAAMHREPIAPVVVDDAPCQEKVLVGDAADLTNLPTPLLHVGDGGRYINTIGIFVVASPDRKWTNWSIARAMLIDGKRMTGIVSASQHNNVIRQMWQQRGEPMPFALVQGAEPSALFVGGMPLRDGVDEAGFLGGLFGEPMETVRCKTVDLEVPASAELVIEGYLADDESWLEGPTGEYHGYLPTVRKNRPVYHVTAITHRKEPILPVVCAGKPVDEDHTICGPGIAAVLLEELRRAGLPVVSAWVVPESACTLLAVSVSPDWAQLTGLSSTDLARRILDVCKAPDTVHAGWWISRLMVVNHDIDLTDLRDLLWAWSTRCHPVTGRVVVMDQRIPAGVVFYSAAERSAVRGPVEVLDCLMPVGEDAPRSTAFSVNFPADLQRRVLARLNHEQQSVSQHQS</sequence>
<evidence type="ECO:0000259" key="4">
    <source>
        <dbReference type="Pfam" id="PF20696"/>
    </source>
</evidence>
<keyword evidence="1" id="KW-0456">Lyase</keyword>
<evidence type="ECO:0000259" key="3">
    <source>
        <dbReference type="Pfam" id="PF20695"/>
    </source>
</evidence>
<evidence type="ECO:0000256" key="1">
    <source>
        <dbReference type="HAMAP-Rule" id="MF_01983"/>
    </source>
</evidence>
<dbReference type="NCBIfam" id="TIGR00148">
    <property type="entry name" value="UbiD family decarboxylase"/>
    <property type="match status" value="1"/>
</dbReference>
<keyword evidence="1" id="KW-0479">Metal-binding</keyword>
<dbReference type="InterPro" id="IPR002830">
    <property type="entry name" value="UbiD"/>
</dbReference>
<protein>
    <recommendedName>
        <fullName evidence="1">Pyrrole-2-carboxylic acid decarboxylase</fullName>
        <shortName evidence="1">P2C decarboxylase</shortName>
        <ecNumber evidence="1">4.1.1.93</ecNumber>
    </recommendedName>
</protein>
<dbReference type="GO" id="GO:0005737">
    <property type="term" value="C:cytoplasm"/>
    <property type="evidence" value="ECO:0007669"/>
    <property type="project" value="TreeGrafter"/>
</dbReference>
<comment type="function">
    <text evidence="1">Catalyzes the prenyl-FMN-dependent decarboxylation of pyrrole-2-carboxylate (P2C). Can also catalyze the carboxylation of pyrrole in the presence of elevated concentrations of CO(2) or bicarbonate.</text>
</comment>
<dbReference type="Proteomes" id="UP000319825">
    <property type="component" value="Unassembled WGS sequence"/>
</dbReference>
<feature type="binding site" evidence="1">
    <location>
        <position position="193"/>
    </location>
    <ligand>
        <name>Mn(2+)</name>
        <dbReference type="ChEBI" id="CHEBI:29035"/>
    </ligand>
</feature>
<comment type="catalytic activity">
    <reaction evidence="1">
        <text>pyrrole-2-carboxylate + H2O = 1H-pyrrole + hydrogencarbonate</text>
        <dbReference type="Rhea" id="RHEA:31379"/>
        <dbReference type="ChEBI" id="CHEBI:15377"/>
        <dbReference type="ChEBI" id="CHEBI:17544"/>
        <dbReference type="ChEBI" id="CHEBI:19203"/>
        <dbReference type="ChEBI" id="CHEBI:27660"/>
        <dbReference type="EC" id="4.1.1.93"/>
    </reaction>
</comment>
<name>A0A562IGB5_MICOL</name>
<comment type="caution">
    <text evidence="1">Lacks conserved residue(s) required for the propagation of feature annotation.</text>
</comment>
<feature type="binding site" evidence="1">
    <location>
        <position position="226"/>
    </location>
    <ligand>
        <name>K(+)</name>
        <dbReference type="ChEBI" id="CHEBI:29103"/>
    </ligand>
</feature>
<dbReference type="EC" id="4.1.1.93" evidence="1"/>
<evidence type="ECO:0000313" key="6">
    <source>
        <dbReference type="Proteomes" id="UP000319825"/>
    </source>
</evidence>
<evidence type="ECO:0000313" key="5">
    <source>
        <dbReference type="EMBL" id="TWH70059.1"/>
    </source>
</evidence>
<feature type="binding site" evidence="1">
    <location>
        <position position="394"/>
    </location>
    <ligand>
        <name>prenylated FMN</name>
        <dbReference type="ChEBI" id="CHEBI:87746"/>
    </ligand>
</feature>
<accession>A0A562IGB5</accession>
<dbReference type="SUPFAM" id="SSF143968">
    <property type="entry name" value="UbiD C-terminal domain-like"/>
    <property type="match status" value="1"/>
</dbReference>
<dbReference type="PANTHER" id="PTHR30108">
    <property type="entry name" value="3-OCTAPRENYL-4-HYDROXYBENZOATE CARBOXY-LYASE-RELATED"/>
    <property type="match status" value="1"/>
</dbReference>
<comment type="similarity">
    <text evidence="1">Belongs to the UbiD family. UbiD-like/FDC subfamily.</text>
</comment>
<dbReference type="AlphaFoldDB" id="A0A562IGB5"/>
<keyword evidence="1" id="KW-0210">Decarboxylase</keyword>
<feature type="binding site" evidence="1">
    <location>
        <position position="234"/>
    </location>
    <ligand>
        <name>prenylated FMN</name>
        <dbReference type="ChEBI" id="CHEBI:87746"/>
    </ligand>
</feature>
<feature type="binding site" evidence="1">
    <location>
        <position position="234"/>
    </location>
    <ligand>
        <name>K(+)</name>
        <dbReference type="ChEBI" id="CHEBI:29103"/>
    </ligand>
</feature>
<keyword evidence="1" id="KW-0058">Aromatic hydrocarbons catabolism</keyword>
<comment type="subunit">
    <text evidence="1">Homodimer.</text>
</comment>
<feature type="domain" description="3-octaprenyl-4-hydroxybenzoate carboxy-lyase-like C-terminal" evidence="4">
    <location>
        <begin position="324"/>
        <end position="435"/>
    </location>
</feature>
<dbReference type="InterPro" id="IPR049381">
    <property type="entry name" value="UbiD-like_C"/>
</dbReference>
<comment type="catalytic activity">
    <reaction evidence="1">
        <text>pyrrole-2-carboxylate + H(+) = 1H-pyrrole + CO2</text>
        <dbReference type="Rhea" id="RHEA:31375"/>
        <dbReference type="ChEBI" id="CHEBI:15378"/>
        <dbReference type="ChEBI" id="CHEBI:16526"/>
        <dbReference type="ChEBI" id="CHEBI:19203"/>
        <dbReference type="ChEBI" id="CHEBI:27660"/>
        <dbReference type="EC" id="4.1.1.93"/>
    </reaction>
</comment>
<proteinExistence type="inferred from homology"/>
<organism evidence="5 6">
    <name type="scientific">Micromonospora olivasterospora</name>
    <dbReference type="NCBI Taxonomy" id="1880"/>
    <lineage>
        <taxon>Bacteria</taxon>
        <taxon>Bacillati</taxon>
        <taxon>Actinomycetota</taxon>
        <taxon>Actinomycetes</taxon>
        <taxon>Micromonosporales</taxon>
        <taxon>Micromonosporaceae</taxon>
        <taxon>Micromonospora</taxon>
    </lineage>
</organism>
<feature type="active site" description="Proton donor" evidence="1">
    <location>
        <position position="283"/>
    </location>
</feature>
<feature type="domain" description="3-octaprenyl-4-hydroxybenzoate carboxy-lyase-like Rift-related" evidence="2">
    <location>
        <begin position="120"/>
        <end position="319"/>
    </location>
</feature>
<dbReference type="OrthoDB" id="9809841at2"/>